<dbReference type="EMBL" id="JAYWIO010000002">
    <property type="protein sequence ID" value="KAK7282081.1"/>
    <property type="molecule type" value="Genomic_DNA"/>
</dbReference>
<proteinExistence type="predicted"/>
<dbReference type="Proteomes" id="UP001372338">
    <property type="component" value="Unassembled WGS sequence"/>
</dbReference>
<accession>A0AAN9FVX0</accession>
<comment type="caution">
    <text evidence="1">The sequence shown here is derived from an EMBL/GenBank/DDBJ whole genome shotgun (WGS) entry which is preliminary data.</text>
</comment>
<reference evidence="1 2" key="1">
    <citation type="submission" date="2024-01" db="EMBL/GenBank/DDBJ databases">
        <title>The genomes of 5 underutilized Papilionoideae crops provide insights into root nodulation and disease resistanc.</title>
        <authorList>
            <person name="Yuan L."/>
        </authorList>
    </citation>
    <scope>NUCLEOTIDE SEQUENCE [LARGE SCALE GENOMIC DNA]</scope>
    <source>
        <strain evidence="1">ZHUSHIDOU_FW_LH</strain>
        <tissue evidence="1">Leaf</tissue>
    </source>
</reference>
<dbReference type="AlphaFoldDB" id="A0AAN9FVX0"/>
<keyword evidence="2" id="KW-1185">Reference proteome</keyword>
<gene>
    <name evidence="1" type="ORF">RIF29_10601</name>
</gene>
<protein>
    <submittedName>
        <fullName evidence="1">Uncharacterized protein</fullName>
    </submittedName>
</protein>
<evidence type="ECO:0000313" key="2">
    <source>
        <dbReference type="Proteomes" id="UP001372338"/>
    </source>
</evidence>
<organism evidence="1 2">
    <name type="scientific">Crotalaria pallida</name>
    <name type="common">Smooth rattlebox</name>
    <name type="synonym">Crotalaria striata</name>
    <dbReference type="NCBI Taxonomy" id="3830"/>
    <lineage>
        <taxon>Eukaryota</taxon>
        <taxon>Viridiplantae</taxon>
        <taxon>Streptophyta</taxon>
        <taxon>Embryophyta</taxon>
        <taxon>Tracheophyta</taxon>
        <taxon>Spermatophyta</taxon>
        <taxon>Magnoliopsida</taxon>
        <taxon>eudicotyledons</taxon>
        <taxon>Gunneridae</taxon>
        <taxon>Pentapetalae</taxon>
        <taxon>rosids</taxon>
        <taxon>fabids</taxon>
        <taxon>Fabales</taxon>
        <taxon>Fabaceae</taxon>
        <taxon>Papilionoideae</taxon>
        <taxon>50 kb inversion clade</taxon>
        <taxon>genistoids sensu lato</taxon>
        <taxon>core genistoids</taxon>
        <taxon>Crotalarieae</taxon>
        <taxon>Crotalaria</taxon>
    </lineage>
</organism>
<name>A0AAN9FVX0_CROPI</name>
<sequence>MSEIGKCCARGKGVCCVKESREGLKGLSCGLEKGWLCGDGRKRRREKGMGSQGRSMKKGWGRLLTAAVAGSRGGGKDKGCSRWRRHLVAVMMVFGDGGGAGK</sequence>
<evidence type="ECO:0000313" key="1">
    <source>
        <dbReference type="EMBL" id="KAK7282081.1"/>
    </source>
</evidence>